<dbReference type="InterPro" id="IPR011009">
    <property type="entry name" value="Kinase-like_dom_sf"/>
</dbReference>
<evidence type="ECO:0000313" key="3">
    <source>
        <dbReference type="Proteomes" id="UP001152795"/>
    </source>
</evidence>
<evidence type="ECO:0000259" key="1">
    <source>
        <dbReference type="PROSITE" id="PS50011"/>
    </source>
</evidence>
<dbReference type="AlphaFoldDB" id="A0A6S7JVH7"/>
<keyword evidence="2" id="KW-0418">Kinase</keyword>
<dbReference type="InterPro" id="IPR008271">
    <property type="entry name" value="Ser/Thr_kinase_AS"/>
</dbReference>
<dbReference type="PANTHER" id="PTHR48011:SF4">
    <property type="entry name" value="MITOGEN-ACTIVATED PROTEIN KINASE KINASE KINASE 19"/>
    <property type="match status" value="1"/>
</dbReference>
<accession>A0A6S7JVH7</accession>
<feature type="domain" description="Protein kinase" evidence="1">
    <location>
        <begin position="1"/>
        <end position="176"/>
    </location>
</feature>
<evidence type="ECO:0000313" key="2">
    <source>
        <dbReference type="EMBL" id="CAB4036836.1"/>
    </source>
</evidence>
<keyword evidence="2" id="KW-0808">Transferase</keyword>
<dbReference type="PROSITE" id="PS00108">
    <property type="entry name" value="PROTEIN_KINASE_ST"/>
    <property type="match status" value="1"/>
</dbReference>
<dbReference type="SMART" id="SM00220">
    <property type="entry name" value="S_TKc"/>
    <property type="match status" value="1"/>
</dbReference>
<protein>
    <submittedName>
        <fullName evidence="2">Mitogen-activated kinase kinase kinase NPK1-like</fullName>
    </submittedName>
</protein>
<dbReference type="OrthoDB" id="4062651at2759"/>
<dbReference type="InterPro" id="IPR000719">
    <property type="entry name" value="Prot_kinase_dom"/>
</dbReference>
<dbReference type="EMBL" id="CACRXK020022464">
    <property type="protein sequence ID" value="CAB4036836.1"/>
    <property type="molecule type" value="Genomic_DNA"/>
</dbReference>
<dbReference type="Pfam" id="PF00069">
    <property type="entry name" value="Pkinase"/>
    <property type="match status" value="1"/>
</dbReference>
<proteinExistence type="predicted"/>
<sequence length="224" mass="25132">MELMEGTLKYIADNREFLNIDERRAVALMKPILKFLAFMHDDGYVHADIKPDNILFGNNDIKVGDFGLAVDRRDKTSNIGIRGTVPYMPKELFCGGEYRASVDIYEAAGVWKYLLTGSHPWAGYEAHAVMFKVGSGEIPEIPNNCSEETKQLLKRMFHPDSEKRPTAKELLQDPTFSDTSESVLDEVLVEVLVDTQLLRNDGNLAFAPMTLDGDDDEPDPAHPL</sequence>
<dbReference type="SUPFAM" id="SSF56112">
    <property type="entry name" value="Protein kinase-like (PK-like)"/>
    <property type="match status" value="1"/>
</dbReference>
<dbReference type="GO" id="GO:0007165">
    <property type="term" value="P:signal transduction"/>
    <property type="evidence" value="ECO:0007669"/>
    <property type="project" value="TreeGrafter"/>
</dbReference>
<organism evidence="2 3">
    <name type="scientific">Paramuricea clavata</name>
    <name type="common">Red gorgonian</name>
    <name type="synonym">Violescent sea-whip</name>
    <dbReference type="NCBI Taxonomy" id="317549"/>
    <lineage>
        <taxon>Eukaryota</taxon>
        <taxon>Metazoa</taxon>
        <taxon>Cnidaria</taxon>
        <taxon>Anthozoa</taxon>
        <taxon>Octocorallia</taxon>
        <taxon>Malacalcyonacea</taxon>
        <taxon>Plexauridae</taxon>
        <taxon>Paramuricea</taxon>
    </lineage>
</organism>
<keyword evidence="3" id="KW-1185">Reference proteome</keyword>
<gene>
    <name evidence="2" type="ORF">PACLA_8A056285</name>
</gene>
<dbReference type="GO" id="GO:0004672">
    <property type="term" value="F:protein kinase activity"/>
    <property type="evidence" value="ECO:0007669"/>
    <property type="project" value="InterPro"/>
</dbReference>
<dbReference type="Proteomes" id="UP001152795">
    <property type="component" value="Unassembled WGS sequence"/>
</dbReference>
<dbReference type="InterPro" id="IPR052751">
    <property type="entry name" value="Plant_MAPKKK"/>
</dbReference>
<reference evidence="2" key="1">
    <citation type="submission" date="2020-04" db="EMBL/GenBank/DDBJ databases">
        <authorList>
            <person name="Alioto T."/>
            <person name="Alioto T."/>
            <person name="Gomez Garrido J."/>
        </authorList>
    </citation>
    <scope>NUCLEOTIDE SEQUENCE</scope>
    <source>
        <strain evidence="2">A484AB</strain>
    </source>
</reference>
<name>A0A6S7JVH7_PARCT</name>
<dbReference type="PANTHER" id="PTHR48011">
    <property type="entry name" value="CCR4-NOT TRANSCRIPTIONAL COMPLEX SUBUNIT CAF120-RELATED"/>
    <property type="match status" value="1"/>
</dbReference>
<dbReference type="GO" id="GO:0005524">
    <property type="term" value="F:ATP binding"/>
    <property type="evidence" value="ECO:0007669"/>
    <property type="project" value="InterPro"/>
</dbReference>
<dbReference type="Gene3D" id="1.10.510.10">
    <property type="entry name" value="Transferase(Phosphotransferase) domain 1"/>
    <property type="match status" value="1"/>
</dbReference>
<dbReference type="PROSITE" id="PS50011">
    <property type="entry name" value="PROTEIN_KINASE_DOM"/>
    <property type="match status" value="1"/>
</dbReference>
<comment type="caution">
    <text evidence="2">The sequence shown here is derived from an EMBL/GenBank/DDBJ whole genome shotgun (WGS) entry which is preliminary data.</text>
</comment>